<dbReference type="SUPFAM" id="SSF49363">
    <property type="entry name" value="Purple acid phosphatase, N-terminal domain"/>
    <property type="match status" value="1"/>
</dbReference>
<dbReference type="GO" id="GO:0003993">
    <property type="term" value="F:acid phosphatase activity"/>
    <property type="evidence" value="ECO:0007669"/>
    <property type="project" value="InterPro"/>
</dbReference>
<comment type="caution">
    <text evidence="2">The sequence shown here is derived from an EMBL/GenBank/DDBJ whole genome shotgun (WGS) entry which is preliminary data.</text>
</comment>
<dbReference type="InterPro" id="IPR010177">
    <property type="entry name" value="Paired_CXXCH_1"/>
</dbReference>
<dbReference type="EMBL" id="DSDS01000161">
    <property type="protein sequence ID" value="HET98474.1"/>
    <property type="molecule type" value="Genomic_DNA"/>
</dbReference>
<dbReference type="InterPro" id="IPR036280">
    <property type="entry name" value="Multihaem_cyt_sf"/>
</dbReference>
<protein>
    <recommendedName>
        <fullName evidence="1">Doubled CXXCH motif domain-containing protein</fullName>
    </recommendedName>
</protein>
<evidence type="ECO:0000259" key="1">
    <source>
        <dbReference type="Pfam" id="PF09699"/>
    </source>
</evidence>
<accession>A0A7C2TLI0</accession>
<dbReference type="AlphaFoldDB" id="A0A7C2TLI0"/>
<gene>
    <name evidence="2" type="ORF">ENN98_07265</name>
</gene>
<dbReference type="NCBIfam" id="TIGR01905">
    <property type="entry name" value="paired_CXXCH_1"/>
    <property type="match status" value="1"/>
</dbReference>
<name>A0A7C2TLI0_9BACT</name>
<organism evidence="2">
    <name type="scientific">Desulfurivibrio alkaliphilus</name>
    <dbReference type="NCBI Taxonomy" id="427923"/>
    <lineage>
        <taxon>Bacteria</taxon>
        <taxon>Pseudomonadati</taxon>
        <taxon>Thermodesulfobacteriota</taxon>
        <taxon>Desulfobulbia</taxon>
        <taxon>Desulfobulbales</taxon>
        <taxon>Desulfobulbaceae</taxon>
        <taxon>Desulfurivibrio</taxon>
    </lineage>
</organism>
<dbReference type="Proteomes" id="UP000885986">
    <property type="component" value="Unassembled WGS sequence"/>
</dbReference>
<dbReference type="InterPro" id="IPR008963">
    <property type="entry name" value="Purple_acid_Pase-like_N"/>
</dbReference>
<sequence length="401" mass="43741">MVEFYRFSLFLFFLIILVIPSSLGLASIYPEAGEIDFRGCYQCHRAILEQNIQSRYRHEPFTRQRCGVCHAAPAANSSGEAGTSGKSVERRKINWLVESGVPHSEHGFLLSAEQVGDSLVVETHGQGGDSPPQTISVPPLTGLAEVVDPGRPPLISDVQILEVRRGVFLSATIGWRTDTMADARVRYGVGELSQLSPPGSRLSQDHRVVLYDLKPGASYLFAVESRDLFGRTQLSETLSFSTKKPSSRNRPPAVVRPDSPVAKPAFVSDFQRVGEYYLLRLSLSAPANVSLGVREFAGGALRPAPGAGEDGRVVDYHAGLNGKVENSMEVCLGCHSKQLGASHPVNVLPPPGMIVPREYPTLPDGRITCMSCHQFHGSDNPYRLVKPGQRELCVGCHRNML</sequence>
<dbReference type="InterPro" id="IPR003961">
    <property type="entry name" value="FN3_dom"/>
</dbReference>
<dbReference type="GO" id="GO:0046872">
    <property type="term" value="F:metal ion binding"/>
    <property type="evidence" value="ECO:0007669"/>
    <property type="project" value="InterPro"/>
</dbReference>
<reference evidence="2" key="1">
    <citation type="journal article" date="2020" name="mSystems">
        <title>Genome- and Community-Level Interaction Insights into Carbon Utilization and Element Cycling Functions of Hydrothermarchaeota in Hydrothermal Sediment.</title>
        <authorList>
            <person name="Zhou Z."/>
            <person name="Liu Y."/>
            <person name="Xu W."/>
            <person name="Pan J."/>
            <person name="Luo Z.H."/>
            <person name="Li M."/>
        </authorList>
    </citation>
    <scope>NUCLEOTIDE SEQUENCE [LARGE SCALE GENOMIC DNA]</scope>
    <source>
        <strain evidence="2">SpSt-1224</strain>
    </source>
</reference>
<dbReference type="Pfam" id="PF09699">
    <property type="entry name" value="Paired_CXXCH_1"/>
    <property type="match status" value="1"/>
</dbReference>
<dbReference type="SUPFAM" id="SSF48695">
    <property type="entry name" value="Multiheme cytochromes"/>
    <property type="match status" value="1"/>
</dbReference>
<feature type="domain" description="Doubled CXXCH motif" evidence="1">
    <location>
        <begin position="368"/>
        <end position="399"/>
    </location>
</feature>
<proteinExistence type="predicted"/>
<evidence type="ECO:0000313" key="2">
    <source>
        <dbReference type="EMBL" id="HET98474.1"/>
    </source>
</evidence>
<dbReference type="CDD" id="cd00063">
    <property type="entry name" value="FN3"/>
    <property type="match status" value="1"/>
</dbReference>